<sequence>MCCGIDGRHRRTTPPALARNQHQKSNTYYRADVFLPDAQSGQLLRTVVPGEHRTFVLKHTQRLMVRKPYKPTITRLTPVDEEDQTLIDIAANPFGGGRSILDPLNLRSLLFTMRLAIRDFGSHVAVIHNRNARWRVEDVQGPFNGSLPHEWLLALFGSSPVAFTNPNGVTASCPRQSVNPTDQQKFFVKQFVDPTLPALACEAALGSGKTWTTMLATTVLAKVEEPAGKPLLLVVTPTNTNAAAASAAKALRKLDPSIVFRALRIISIHNRNRLDKSLHTEYDHTAILEAKFWSQKTCLCGRPCPSILKRTESFTISEKDMCCHLSIPPSHFAKDHQGHS</sequence>
<name>A0A8R1I6F3_CAEJA</name>
<evidence type="ECO:0000313" key="3">
    <source>
        <dbReference type="Proteomes" id="UP000005237"/>
    </source>
</evidence>
<dbReference type="AlphaFoldDB" id="A0A8R1I6F3"/>
<evidence type="ECO:0000256" key="1">
    <source>
        <dbReference type="SAM" id="MobiDB-lite"/>
    </source>
</evidence>
<organism evidence="2 3">
    <name type="scientific">Caenorhabditis japonica</name>
    <dbReference type="NCBI Taxonomy" id="281687"/>
    <lineage>
        <taxon>Eukaryota</taxon>
        <taxon>Metazoa</taxon>
        <taxon>Ecdysozoa</taxon>
        <taxon>Nematoda</taxon>
        <taxon>Chromadorea</taxon>
        <taxon>Rhabditida</taxon>
        <taxon>Rhabditina</taxon>
        <taxon>Rhabditomorpha</taxon>
        <taxon>Rhabditoidea</taxon>
        <taxon>Rhabditidae</taxon>
        <taxon>Peloderinae</taxon>
        <taxon>Caenorhabditis</taxon>
    </lineage>
</organism>
<dbReference type="Proteomes" id="UP000005237">
    <property type="component" value="Unassembled WGS sequence"/>
</dbReference>
<feature type="region of interest" description="Disordered" evidence="1">
    <location>
        <begin position="1"/>
        <end position="22"/>
    </location>
</feature>
<dbReference type="EnsemblMetazoa" id="CJA19758.1">
    <property type="protein sequence ID" value="CJA19758.1"/>
    <property type="gene ID" value="WBGene00175329"/>
</dbReference>
<protein>
    <submittedName>
        <fullName evidence="2">Uncharacterized protein</fullName>
    </submittedName>
</protein>
<reference evidence="2" key="2">
    <citation type="submission" date="2022-06" db="UniProtKB">
        <authorList>
            <consortium name="EnsemblMetazoa"/>
        </authorList>
    </citation>
    <scope>IDENTIFICATION</scope>
    <source>
        <strain evidence="2">DF5081</strain>
    </source>
</reference>
<evidence type="ECO:0000313" key="2">
    <source>
        <dbReference type="EnsemblMetazoa" id="CJA19758.1"/>
    </source>
</evidence>
<reference evidence="3" key="1">
    <citation type="submission" date="2010-08" db="EMBL/GenBank/DDBJ databases">
        <authorList>
            <consortium name="Caenorhabditis japonica Sequencing Consortium"/>
            <person name="Wilson R.K."/>
        </authorList>
    </citation>
    <scope>NUCLEOTIDE SEQUENCE [LARGE SCALE GENOMIC DNA]</scope>
    <source>
        <strain evidence="3">DF5081</strain>
    </source>
</reference>
<proteinExistence type="predicted"/>
<keyword evidence="3" id="KW-1185">Reference proteome</keyword>
<accession>A0A8R1I6F3</accession>